<dbReference type="Pfam" id="PF19081">
    <property type="entry name" value="Ig_7"/>
    <property type="match status" value="20"/>
</dbReference>
<dbReference type="InterPro" id="IPR044023">
    <property type="entry name" value="Ig_7"/>
</dbReference>
<feature type="domain" description="Ig-like" evidence="1">
    <location>
        <begin position="1877"/>
        <end position="1952"/>
    </location>
</feature>
<feature type="domain" description="Ig-like" evidence="1">
    <location>
        <begin position="1477"/>
        <end position="1555"/>
    </location>
</feature>
<feature type="domain" description="Ig-like" evidence="1">
    <location>
        <begin position="1072"/>
        <end position="1148"/>
    </location>
</feature>
<feature type="domain" description="Ig-like" evidence="1">
    <location>
        <begin position="987"/>
        <end position="1068"/>
    </location>
</feature>
<feature type="domain" description="Ig-like" evidence="1">
    <location>
        <begin position="1638"/>
        <end position="1714"/>
    </location>
</feature>
<gene>
    <name evidence="2" type="ORF">MYP_1137</name>
</gene>
<feature type="domain" description="Ig-like" evidence="1">
    <location>
        <begin position="1557"/>
        <end position="1633"/>
    </location>
</feature>
<dbReference type="OrthoDB" id="9805017at2"/>
<dbReference type="STRING" id="153721.MYP_1137"/>
<evidence type="ECO:0000313" key="2">
    <source>
        <dbReference type="EMBL" id="GAL83909.1"/>
    </source>
</evidence>
<dbReference type="InterPro" id="IPR026341">
    <property type="entry name" value="T9SS_type_B"/>
</dbReference>
<protein>
    <recommendedName>
        <fullName evidence="1">Ig-like domain-containing protein</fullName>
    </recommendedName>
</protein>
<comment type="caution">
    <text evidence="2">The sequence shown here is derived from an EMBL/GenBank/DDBJ whole genome shotgun (WGS) entry which is preliminary data.</text>
</comment>
<evidence type="ECO:0000313" key="3">
    <source>
        <dbReference type="Proteomes" id="UP000030185"/>
    </source>
</evidence>
<reference evidence="2 3" key="1">
    <citation type="submission" date="2014-09" db="EMBL/GenBank/DDBJ databases">
        <title>Sporocytophaga myxococcoides PG-01 genome sequencing.</title>
        <authorList>
            <person name="Liu L."/>
            <person name="Gao P.J."/>
            <person name="Chen G.J."/>
            <person name="Wang L.S."/>
        </authorList>
    </citation>
    <scope>NUCLEOTIDE SEQUENCE [LARGE SCALE GENOMIC DNA]</scope>
    <source>
        <strain evidence="2 3">PG-01</strain>
    </source>
</reference>
<sequence>MKALVCNKISGSVNLTFLIFLFLVTNARGADFYSISTGAWESPSSWVTDACGGSATASTIPQAGDNVFICSAIILNSTVTVNNLTINNGGNLSFAASAISDLTVSGNLVVNSGGTFHAVAGTILHTLNLVGSFTNNGVVDFWKSTTSNVSLNFNGGKNSVVSGSGTWNLFAVTMNKTLRDSTFEVQAPAFFTNFNSGIWTLTQGTYFHNCNRTFDMASGTADYTINSNTVVRVGNGTLNIAATGNELVLEGGLEIIGGTVNVGNTNGISPNSLRYRKSGVNNPSIKVSGGVLNSFQGINTIVSGANTPFRFEMTGGTVTLNTGLNRPTWESFRVADVAGSIFRMEGGIITFGRRTSGAGRSDFAVCGNNGTVTSLGGKVQFGTSSSSVAEAFTFTPFSSATLPNFEVGGGVGVNITLRPLGAGNFRLLSLYIGAGKTFDISATADVNDTRTMTLTGKNLDGFAFFDNNGEATDHFLYRRGTVVITATADIRTNAAADASLRRFFNLTIASPGETISITNDFGVANILSISGGGINSPIRDIYLYGSSPLAITNGSIITLSHLIFNGGQAQNLPGYNYNCSIMAQANNTQIKQMGKVTCRNLKINGNLISGNLVSFTNQESPDSLHVLEDLDIGCAGCAGTANADLYTANIIIDGNFNLNTNGYVNTQAPTIYVRKDWNNTSTNAIGFSENFSTVIFTGSGKNVIRCTASGGETFYNLGINKTGRDSLISPITVTRNLSLTNGYFVSTSGAKMIISSGATVSGASDGSHVNGPVQRIGSGLFDFPIGNGIKYKPLGIAPGGSSTFTAQYFGIPAPQPTYNFDSISAGVLDVSKCEYWHLNRDGGSSSTRVKLSYSSTSCGATEYATYKVTNWSSSSSKWINLGRGGPNTSGNASGGFIENDNSLSTFGIFTLQSCPKPIVTASGITTFCLGKSVTLTSNYPTTNVWAPGGQTTSSITVTTSGSYTVTATTTGCTATSEPIIVTVNPLPAQPTAVTISPSTICDSAIVTLTATGSTDYRWYDDNVTTTFLAGGLSYTTPSKIKANRQFYVTSYDNNGCESSSRRPVFVNITNSPVVPVAKDTFICAPGEIILTAGGSTGGYIWYDVLLGGSPVYYSSNFVIHNHTATKTYYVAASAAGCESARTKVVASVHSRPSSPIGIPDSTCGNGSVTLKATGSASGYKWYKTLGTSAVESTLASYSTEVLTSTTTFYVSSMSPEGCESGDRTAVQAIVKKKPAIPTAINGTNCGPGDVDLSVSGVTGSYKWFKDNTDPLVLSTSATYTPNISTTTTYYVSSDSLSCLSSRIPVVATIFDRPALPSGSDVSRCGPGRVPLEVSASATSFKWFLDSTTTLVQGTLPSYLTDSILTDTKYYVSSISSDGCESDGRTKISAIINQRPSPPTVKDGYHCGPGQVDLEASGPVNEFIWYSEGISGDSLFSGDKYKTVSLTSTTHFYVLAKDSLGCTSNDRTEVIAKIKAIPDPPVPANNSVCGPGQVKLSATGSDDKYKWYESESGGTALDSLESYTTPILSANKTFYVASQVDGCQSDRVQVEATVNPLPAKPVAVGDSTCGEGDLDLLASGASDYYWYSDATSTIKLDSGAAFTAKDVSTTQYFFVSAVSDKGCESTDRTQVQALILDIPGEPVAKDTSICGKGTVKLKASAASGTFKWYNTQNIEISNQQELATGIIESDSVFYVSSIVQGCESLKKAVLVKLNPIPSAPIVKDTSRCGAGKIDLNASGSQEIYRWYSNENDDSSMALHIGTIFSPNIISTVSYYVSSISDQKCESSERVKVTAEVIKIPEAPIADTYNRCGPGEIEFSASSPSQSYFWYTSSDVLLGKIEKYKASNLTSDTIFYVASDSAGCISSKTLVQAFIKPFPAAPTVKDTATCIAGNITLTASGSPGTYKWYDSNDAFLQDGQSISRNITQTSTFLVASSLNDCLSEIKTPLTVTLNSIPPHPMTSVKPVCGEGRVALTASGSVGNYFWYQDETTETPIVNDSNYLTDSLSVSTVFYVLAEKDNCKSPRIPVEAVVNPLPVAPSAISDSICGNGEMNLRAAGNFNNYIWYATLIGDDSLDSGETLKVDLSSTTTYYVASLDNNGCESASRTPVQAIVNPFPPKPAVIGDERCGAGPVTLSAIGYNEYKWFETEDGLPLLNADDTLKLTSLAETKSYYVSSVSHGCESQDKAEVIAIINPLPSKPVGVDSSVCGEGNVLLSAKNSPDKYYWYDDVSAEIPLDTTASDFLTPFITSERKFYVSAVDLLGCVSEKEEVTASVRQLPDVPVTISDSICGVTGKMTLKAEGSARTFKWYTSEIDSNVISVGEEFSVVDLPVTTSYFVASETEGCASASRTIVTAIVKSQPDKPVTINDTICGGGNVKLRAMATGADSFIWYNGETILTDENGTTLNVNVTNNTVFSVATIYKGCNSSEKTEVWAIVKPYPQLPEAKNGFSCGPGRVTLNASGVSGQLLWYKGSEGGVSTGAGETMVTSYLETDTTYYVTSENQGCENTTRVAVKAVIKPKPELPITEDQKVCGAQRVKLVAAGAPVDGEYLWFIPDSSEVKYSGAEYEFNAVATTTMHVAVGLDGCKSDRMPVTVKVDTIPAIPFTSDVSRCGAGDVKLTASGSTGQFNWYNGSQAVVKTGKEYDLSNQIASSSFFVSSYDENCESEKVEVKVTINPESKAGFLQSPTTLVCNGENSGTITAVDIEGTVKAWLVSGNNFLTASEEIPGVAELNYYNISTPTGYKIIVQNGNCPADTSEAFTLSVDTSPMTVGGTLFLEDSTSSGGMLKLDDFIGEIVRWEYSSDGITYAPMINTDSIYKFSIRSIDNFYRAVVKSGTCPERTSEAYYLGEFLKMKIYTSFSPNGDGINDTWFIDGIEAFPDNKVSIFNRWGNLVYEASGYDNNIKVWKGTANTGMLIGNDNALPDGTYFYNLDWGKGKKPSTGYVVIKR</sequence>
<feature type="domain" description="Ig-like" evidence="1">
    <location>
        <begin position="2360"/>
        <end position="2438"/>
    </location>
</feature>
<feature type="domain" description="Ig-like" evidence="1">
    <location>
        <begin position="1716"/>
        <end position="1795"/>
    </location>
</feature>
<feature type="domain" description="Ig-like" evidence="1">
    <location>
        <begin position="2601"/>
        <end position="2677"/>
    </location>
</feature>
<dbReference type="EMBL" id="BBLT01000002">
    <property type="protein sequence ID" value="GAL83909.1"/>
    <property type="molecule type" value="Genomic_DNA"/>
</dbReference>
<feature type="domain" description="Ig-like" evidence="1">
    <location>
        <begin position="2035"/>
        <end position="2114"/>
    </location>
</feature>
<dbReference type="eggNOG" id="COG3291">
    <property type="taxonomic scope" value="Bacteria"/>
</dbReference>
<feature type="domain" description="Ig-like" evidence="1">
    <location>
        <begin position="2440"/>
        <end position="2519"/>
    </location>
</feature>
<feature type="domain" description="Ig-like" evidence="1">
    <location>
        <begin position="1234"/>
        <end position="1309"/>
    </location>
</feature>
<accession>A0A098LBW7</accession>
<dbReference type="NCBIfam" id="TIGR04131">
    <property type="entry name" value="Bac_Flav_CTERM"/>
    <property type="match status" value="1"/>
</dbReference>
<keyword evidence="3" id="KW-1185">Reference proteome</keyword>
<feature type="domain" description="Ig-like" evidence="1">
    <location>
        <begin position="1313"/>
        <end position="1392"/>
    </location>
</feature>
<dbReference type="Pfam" id="PF13585">
    <property type="entry name" value="CHU_C"/>
    <property type="match status" value="1"/>
</dbReference>
<dbReference type="eggNOG" id="COG5644">
    <property type="taxonomic scope" value="Bacteria"/>
</dbReference>
<feature type="domain" description="Ig-like" evidence="1">
    <location>
        <begin position="1395"/>
        <end position="1473"/>
    </location>
</feature>
<dbReference type="RefSeq" id="WP_045459647.1">
    <property type="nucleotide sequence ID" value="NZ_BBLT01000002.1"/>
</dbReference>
<feature type="domain" description="Ig-like" evidence="1">
    <location>
        <begin position="1152"/>
        <end position="1231"/>
    </location>
</feature>
<evidence type="ECO:0000259" key="1">
    <source>
        <dbReference type="Pfam" id="PF19081"/>
    </source>
</evidence>
<name>A0A098LBW7_9BACT</name>
<dbReference type="eggNOG" id="COG4935">
    <property type="taxonomic scope" value="Bacteria"/>
</dbReference>
<feature type="domain" description="Ig-like" evidence="1">
    <location>
        <begin position="2196"/>
        <end position="2274"/>
    </location>
</feature>
<proteinExistence type="predicted"/>
<feature type="domain" description="Ig-like" evidence="1">
    <location>
        <begin position="2278"/>
        <end position="2357"/>
    </location>
</feature>
<organism evidence="2 3">
    <name type="scientific">Sporocytophaga myxococcoides</name>
    <dbReference type="NCBI Taxonomy" id="153721"/>
    <lineage>
        <taxon>Bacteria</taxon>
        <taxon>Pseudomonadati</taxon>
        <taxon>Bacteroidota</taxon>
        <taxon>Cytophagia</taxon>
        <taxon>Cytophagales</taxon>
        <taxon>Cytophagaceae</taxon>
        <taxon>Sporocytophaga</taxon>
    </lineage>
</organism>
<dbReference type="Proteomes" id="UP000030185">
    <property type="component" value="Unassembled WGS sequence"/>
</dbReference>
<feature type="domain" description="Ig-like" evidence="1">
    <location>
        <begin position="1799"/>
        <end position="1875"/>
    </location>
</feature>
<feature type="domain" description="Ig-like" evidence="1">
    <location>
        <begin position="2116"/>
        <end position="2194"/>
    </location>
</feature>
<feature type="domain" description="Ig-like" evidence="1">
    <location>
        <begin position="1955"/>
        <end position="2033"/>
    </location>
</feature>